<evidence type="ECO:0000313" key="2">
    <source>
        <dbReference type="EMBL" id="KXZ47685.1"/>
    </source>
</evidence>
<dbReference type="InterPro" id="IPR032801">
    <property type="entry name" value="PXL2A/B/C"/>
</dbReference>
<proteinExistence type="predicted"/>
<name>A0A150GDL8_GONPE</name>
<evidence type="ECO:0000313" key="3">
    <source>
        <dbReference type="Proteomes" id="UP000075714"/>
    </source>
</evidence>
<dbReference type="OrthoDB" id="40334at2759"/>
<dbReference type="PANTHER" id="PTHR28630:SF3">
    <property type="entry name" value="PEROXIREDOXIN-LIKE 2C"/>
    <property type="match status" value="1"/>
</dbReference>
<sequence length="206" mass="22621">MGAVTEMIPVQVERVSDHALLELPTAWGPEQGAELYFVSCGATRDLDRWLEYTSFPADHTFMDQANAVYDALRTRRGVGRTLLHPYVSGGRGGRMWFVLPFRLLRRGTLGGLGAALRVWKPRVPEKNIHSFLQGGTFVFRGPRLMWAHRNAVPGDDPPLEQVLAAVDAALRGSELPWSEGKRPEPESRSLEPAETAAAGEGAMASS</sequence>
<feature type="compositionally biased region" description="Low complexity" evidence="1">
    <location>
        <begin position="193"/>
        <end position="206"/>
    </location>
</feature>
<accession>A0A150GDL8</accession>
<organism evidence="2 3">
    <name type="scientific">Gonium pectorale</name>
    <name type="common">Green alga</name>
    <dbReference type="NCBI Taxonomy" id="33097"/>
    <lineage>
        <taxon>Eukaryota</taxon>
        <taxon>Viridiplantae</taxon>
        <taxon>Chlorophyta</taxon>
        <taxon>core chlorophytes</taxon>
        <taxon>Chlorophyceae</taxon>
        <taxon>CS clade</taxon>
        <taxon>Chlamydomonadales</taxon>
        <taxon>Volvocaceae</taxon>
        <taxon>Gonium</taxon>
    </lineage>
</organism>
<dbReference type="Pfam" id="PF13911">
    <property type="entry name" value="AhpC-TSA_2"/>
    <property type="match status" value="1"/>
</dbReference>
<comment type="caution">
    <text evidence="2">The sequence shown here is derived from an EMBL/GenBank/DDBJ whole genome shotgun (WGS) entry which is preliminary data.</text>
</comment>
<dbReference type="EMBL" id="LSYV01000034">
    <property type="protein sequence ID" value="KXZ47685.1"/>
    <property type="molecule type" value="Genomic_DNA"/>
</dbReference>
<evidence type="ECO:0000256" key="1">
    <source>
        <dbReference type="SAM" id="MobiDB-lite"/>
    </source>
</evidence>
<dbReference type="STRING" id="33097.A0A150GDL8"/>
<feature type="region of interest" description="Disordered" evidence="1">
    <location>
        <begin position="174"/>
        <end position="206"/>
    </location>
</feature>
<dbReference type="PANTHER" id="PTHR28630">
    <property type="match status" value="1"/>
</dbReference>
<dbReference type="AlphaFoldDB" id="A0A150GDL8"/>
<feature type="compositionally biased region" description="Basic and acidic residues" evidence="1">
    <location>
        <begin position="179"/>
        <end position="191"/>
    </location>
</feature>
<gene>
    <name evidence="2" type="ORF">GPECTOR_33g567</name>
</gene>
<protein>
    <submittedName>
        <fullName evidence="2">Uncharacterized protein</fullName>
    </submittedName>
</protein>
<keyword evidence="3" id="KW-1185">Reference proteome</keyword>
<dbReference type="Proteomes" id="UP000075714">
    <property type="component" value="Unassembled WGS sequence"/>
</dbReference>
<reference evidence="3" key="1">
    <citation type="journal article" date="2016" name="Nat. Commun.">
        <title>The Gonium pectorale genome demonstrates co-option of cell cycle regulation during the evolution of multicellularity.</title>
        <authorList>
            <person name="Hanschen E.R."/>
            <person name="Marriage T.N."/>
            <person name="Ferris P.J."/>
            <person name="Hamaji T."/>
            <person name="Toyoda A."/>
            <person name="Fujiyama A."/>
            <person name="Neme R."/>
            <person name="Noguchi H."/>
            <person name="Minakuchi Y."/>
            <person name="Suzuki M."/>
            <person name="Kawai-Toyooka H."/>
            <person name="Smith D.R."/>
            <person name="Sparks H."/>
            <person name="Anderson J."/>
            <person name="Bakaric R."/>
            <person name="Luria V."/>
            <person name="Karger A."/>
            <person name="Kirschner M.W."/>
            <person name="Durand P.M."/>
            <person name="Michod R.E."/>
            <person name="Nozaki H."/>
            <person name="Olson B.J."/>
        </authorList>
    </citation>
    <scope>NUCLEOTIDE SEQUENCE [LARGE SCALE GENOMIC DNA]</scope>
    <source>
        <strain evidence="3">NIES-2863</strain>
    </source>
</reference>